<feature type="transmembrane region" description="Helical" evidence="7">
    <location>
        <begin position="322"/>
        <end position="345"/>
    </location>
</feature>
<proteinExistence type="inferred from homology"/>
<dbReference type="EMBL" id="GIBP01003388">
    <property type="protein sequence ID" value="NDV32357.1"/>
    <property type="molecule type" value="Transcribed_RNA"/>
</dbReference>
<protein>
    <recommendedName>
        <fullName evidence="9">EamA domain-containing protein</fullName>
    </recommendedName>
</protein>
<feature type="transmembrane region" description="Helical" evidence="7">
    <location>
        <begin position="114"/>
        <end position="130"/>
    </location>
</feature>
<dbReference type="AlphaFoldDB" id="A0A6B2L662"/>
<dbReference type="InterPro" id="IPR037185">
    <property type="entry name" value="EmrE-like"/>
</dbReference>
<dbReference type="GO" id="GO:0016020">
    <property type="term" value="C:membrane"/>
    <property type="evidence" value="ECO:0007669"/>
    <property type="project" value="UniProtKB-SubCell"/>
</dbReference>
<evidence type="ECO:0000256" key="1">
    <source>
        <dbReference type="ARBA" id="ARBA00004141"/>
    </source>
</evidence>
<evidence type="ECO:0000256" key="7">
    <source>
        <dbReference type="SAM" id="Phobius"/>
    </source>
</evidence>
<accession>A0A6B2L662</accession>
<dbReference type="Pfam" id="PF08627">
    <property type="entry name" value="CRT-like"/>
    <property type="match status" value="1"/>
</dbReference>
<reference evidence="8" key="1">
    <citation type="journal article" date="2020" name="J. Eukaryot. Microbiol.">
        <title>De novo Sequencing, Assembly and Annotation of the Transcriptome for the Free-Living Testate Amoeba Arcella intermedia.</title>
        <authorList>
            <person name="Ribeiro G.M."/>
            <person name="Porfirio-Sousa A.L."/>
            <person name="Maurer-Alcala X.X."/>
            <person name="Katz L.A."/>
            <person name="Lahr D.J.G."/>
        </authorList>
    </citation>
    <scope>NUCLEOTIDE SEQUENCE</scope>
</reference>
<dbReference type="InterPro" id="IPR013936">
    <property type="entry name" value="CRT-like"/>
</dbReference>
<keyword evidence="4 7" id="KW-0812">Transmembrane</keyword>
<evidence type="ECO:0000256" key="5">
    <source>
        <dbReference type="ARBA" id="ARBA00022989"/>
    </source>
</evidence>
<evidence type="ECO:0000313" key="8">
    <source>
        <dbReference type="EMBL" id="NDV32357.1"/>
    </source>
</evidence>
<feature type="transmembrane region" description="Helical" evidence="7">
    <location>
        <begin position="296"/>
        <end position="315"/>
    </location>
</feature>
<feature type="transmembrane region" description="Helical" evidence="7">
    <location>
        <begin position="33"/>
        <end position="54"/>
    </location>
</feature>
<comment type="subcellular location">
    <subcellularLocation>
        <location evidence="1">Membrane</location>
        <topology evidence="1">Multi-pass membrane protein</topology>
    </subcellularLocation>
</comment>
<feature type="transmembrane region" description="Helical" evidence="7">
    <location>
        <begin position="74"/>
        <end position="94"/>
    </location>
</feature>
<dbReference type="SUPFAM" id="SSF103481">
    <property type="entry name" value="Multidrug resistance efflux transporter EmrE"/>
    <property type="match status" value="1"/>
</dbReference>
<evidence type="ECO:0000256" key="2">
    <source>
        <dbReference type="ARBA" id="ARBA00006690"/>
    </source>
</evidence>
<keyword evidence="3" id="KW-0813">Transport</keyword>
<dbReference type="PANTHER" id="PTHR31326">
    <property type="entry name" value="PROTEIN CLT2, CHLOROPLASTIC"/>
    <property type="match status" value="1"/>
</dbReference>
<evidence type="ECO:0008006" key="9">
    <source>
        <dbReference type="Google" id="ProtNLM"/>
    </source>
</evidence>
<keyword evidence="5 7" id="KW-1133">Transmembrane helix</keyword>
<keyword evidence="6 7" id="KW-0472">Membrane</keyword>
<evidence type="ECO:0000256" key="6">
    <source>
        <dbReference type="ARBA" id="ARBA00023136"/>
    </source>
</evidence>
<evidence type="ECO:0000256" key="4">
    <source>
        <dbReference type="ARBA" id="ARBA00022692"/>
    </source>
</evidence>
<name>A0A6B2L662_9EUKA</name>
<feature type="transmembrane region" description="Helical" evidence="7">
    <location>
        <begin position="169"/>
        <end position="190"/>
    </location>
</feature>
<sequence length="398" mass="44789">MSKSSLALVEENDTQLLINSIEDTSSKKSFRTLFLALAVVASGMANAVTGKIVTVPMYQFGFFIGIFNSGVYTVVYSLILLIRVWVGITPYPYISWIWKPQTKGDNAFARLRPIYYLIMIGFLDGLGQILDLTSRPHLSGPLVSLLPQSGLVFSVLVSYGILRDKYSYWQLWCVLVVLFGVVLTVIPSFQGASSTDASQIKFMFLAAMQPLPSAFSTLLKDYMFRKKEGLDPFIVNSHNSFFQFLLQPPLAAISIALNPAQLKGQEIWPYFKSGFDCWAGITPEWVRPVDCSPQPWTYLAYIFFNLLLNISYLYFLKEASIVIAYLVNRLILPLSVISFFIPWPLIGATTFSPWSIGGLVVILFGTILFRYLAYYQKQEKLGCCTLHFPTEGLRCSSQ</sequence>
<feature type="transmembrane region" description="Helical" evidence="7">
    <location>
        <begin position="142"/>
        <end position="162"/>
    </location>
</feature>
<evidence type="ECO:0000256" key="3">
    <source>
        <dbReference type="ARBA" id="ARBA00022448"/>
    </source>
</evidence>
<feature type="transmembrane region" description="Helical" evidence="7">
    <location>
        <begin position="351"/>
        <end position="372"/>
    </location>
</feature>
<comment type="similarity">
    <text evidence="2">Belongs to the CRT-like transporter family.</text>
</comment>
<organism evidence="8">
    <name type="scientific">Arcella intermedia</name>
    <dbReference type="NCBI Taxonomy" id="1963864"/>
    <lineage>
        <taxon>Eukaryota</taxon>
        <taxon>Amoebozoa</taxon>
        <taxon>Tubulinea</taxon>
        <taxon>Elardia</taxon>
        <taxon>Arcellinida</taxon>
        <taxon>Sphaerothecina</taxon>
        <taxon>Arcellidae</taxon>
        <taxon>Arcella</taxon>
    </lineage>
</organism>
<dbReference type="PANTHER" id="PTHR31326:SF1">
    <property type="entry name" value="PROTEIN CLT2, CHLOROPLASTIC"/>
    <property type="match status" value="1"/>
</dbReference>